<evidence type="ECO:0000256" key="4">
    <source>
        <dbReference type="ARBA" id="ARBA00022833"/>
    </source>
</evidence>
<evidence type="ECO:0000256" key="3">
    <source>
        <dbReference type="ARBA" id="ARBA00022801"/>
    </source>
</evidence>
<dbReference type="AlphaFoldDB" id="A0A9D2HMC9"/>
<dbReference type="InterPro" id="IPR001405">
    <property type="entry name" value="UPF0758"/>
</dbReference>
<keyword evidence="4" id="KW-0862">Zinc</keyword>
<dbReference type="GO" id="GO:0046872">
    <property type="term" value="F:metal ion binding"/>
    <property type="evidence" value="ECO:0007669"/>
    <property type="project" value="UniProtKB-KW"/>
</dbReference>
<dbReference type="Pfam" id="PF20582">
    <property type="entry name" value="UPF0758_N"/>
    <property type="match status" value="1"/>
</dbReference>
<keyword evidence="1" id="KW-0645">Protease</keyword>
<dbReference type="GO" id="GO:0006508">
    <property type="term" value="P:proteolysis"/>
    <property type="evidence" value="ECO:0007669"/>
    <property type="project" value="UniProtKB-KW"/>
</dbReference>
<sequence>MTDKRTSLPPGTSGHRTRLRQRLAHDARAVEDYEILELVLGFGLTRKDTKPLAKELLRRFGSIRGALDARPDELLAVPGFGPGLLSLWQVLRELLTRYAASALRQREEIATPEAIARLARTQLAGCPHEECWLALLNGGNYLIGWERLRQGNISTVPVMPRDVLERALLRKARGIILIHNHPGGRSRPSQPDISLTQGLEHLAPQMGLRMVDHVIVTETDCYSILQGRYL</sequence>
<dbReference type="PANTHER" id="PTHR30471">
    <property type="entry name" value="DNA REPAIR PROTEIN RADC"/>
    <property type="match status" value="1"/>
</dbReference>
<dbReference type="EMBL" id="DWZD01000040">
    <property type="protein sequence ID" value="HJA79361.1"/>
    <property type="molecule type" value="Genomic_DNA"/>
</dbReference>
<comment type="similarity">
    <text evidence="6">Belongs to the UPF0758 family.</text>
</comment>
<evidence type="ECO:0000256" key="5">
    <source>
        <dbReference type="ARBA" id="ARBA00023049"/>
    </source>
</evidence>
<feature type="region of interest" description="Disordered" evidence="7">
    <location>
        <begin position="1"/>
        <end position="20"/>
    </location>
</feature>
<reference evidence="9" key="2">
    <citation type="submission" date="2021-04" db="EMBL/GenBank/DDBJ databases">
        <authorList>
            <person name="Gilroy R."/>
        </authorList>
    </citation>
    <scope>NUCLEOTIDE SEQUENCE</scope>
    <source>
        <strain evidence="9">5032</strain>
    </source>
</reference>
<evidence type="ECO:0000256" key="6">
    <source>
        <dbReference type="RuleBase" id="RU003797"/>
    </source>
</evidence>
<dbReference type="Pfam" id="PF04002">
    <property type="entry name" value="RadC"/>
    <property type="match status" value="1"/>
</dbReference>
<comment type="caution">
    <text evidence="9">The sequence shown here is derived from an EMBL/GenBank/DDBJ whole genome shotgun (WGS) entry which is preliminary data.</text>
</comment>
<dbReference type="InterPro" id="IPR025657">
    <property type="entry name" value="RadC_JAB"/>
</dbReference>
<gene>
    <name evidence="9" type="primary">radC</name>
    <name evidence="9" type="ORF">H9784_07335</name>
</gene>
<dbReference type="Gene3D" id="3.40.140.10">
    <property type="entry name" value="Cytidine Deaminase, domain 2"/>
    <property type="match status" value="1"/>
</dbReference>
<dbReference type="InterPro" id="IPR037518">
    <property type="entry name" value="MPN"/>
</dbReference>
<dbReference type="SUPFAM" id="SSF102712">
    <property type="entry name" value="JAB1/MPN domain"/>
    <property type="match status" value="1"/>
</dbReference>
<accession>A0A9D2HMC9</accession>
<dbReference type="InterPro" id="IPR046778">
    <property type="entry name" value="UPF0758_N"/>
</dbReference>
<keyword evidence="5" id="KW-0482">Metalloprotease</keyword>
<evidence type="ECO:0000256" key="2">
    <source>
        <dbReference type="ARBA" id="ARBA00022723"/>
    </source>
</evidence>
<proteinExistence type="inferred from homology"/>
<dbReference type="PROSITE" id="PS50249">
    <property type="entry name" value="MPN"/>
    <property type="match status" value="1"/>
</dbReference>
<keyword evidence="3" id="KW-0378">Hydrolase</keyword>
<evidence type="ECO:0000313" key="9">
    <source>
        <dbReference type="EMBL" id="HJA79361.1"/>
    </source>
</evidence>
<evidence type="ECO:0000313" key="10">
    <source>
        <dbReference type="Proteomes" id="UP000823821"/>
    </source>
</evidence>
<feature type="domain" description="MPN" evidence="8">
    <location>
        <begin position="108"/>
        <end position="230"/>
    </location>
</feature>
<dbReference type="InterPro" id="IPR010994">
    <property type="entry name" value="RuvA_2-like"/>
</dbReference>
<dbReference type="PANTHER" id="PTHR30471:SF3">
    <property type="entry name" value="UPF0758 PROTEIN YEES-RELATED"/>
    <property type="match status" value="1"/>
</dbReference>
<evidence type="ECO:0000256" key="1">
    <source>
        <dbReference type="ARBA" id="ARBA00022670"/>
    </source>
</evidence>
<dbReference type="CDD" id="cd08071">
    <property type="entry name" value="MPN_DUF2466"/>
    <property type="match status" value="1"/>
</dbReference>
<keyword evidence="2" id="KW-0479">Metal-binding</keyword>
<reference evidence="9" key="1">
    <citation type="journal article" date="2021" name="PeerJ">
        <title>Extensive microbial diversity within the chicken gut microbiome revealed by metagenomics and culture.</title>
        <authorList>
            <person name="Gilroy R."/>
            <person name="Ravi A."/>
            <person name="Getino M."/>
            <person name="Pursley I."/>
            <person name="Horton D.L."/>
            <person name="Alikhan N.F."/>
            <person name="Baker D."/>
            <person name="Gharbi K."/>
            <person name="Hall N."/>
            <person name="Watson M."/>
            <person name="Adriaenssens E.M."/>
            <person name="Foster-Nyarko E."/>
            <person name="Jarju S."/>
            <person name="Secka A."/>
            <person name="Antonio M."/>
            <person name="Oren A."/>
            <person name="Chaudhuri R.R."/>
            <person name="La Ragione R."/>
            <person name="Hildebrand F."/>
            <person name="Pallen M.J."/>
        </authorList>
    </citation>
    <scope>NUCLEOTIDE SEQUENCE</scope>
    <source>
        <strain evidence="9">5032</strain>
    </source>
</reference>
<dbReference type="Proteomes" id="UP000823821">
    <property type="component" value="Unassembled WGS sequence"/>
</dbReference>
<dbReference type="GO" id="GO:0008237">
    <property type="term" value="F:metallopeptidase activity"/>
    <property type="evidence" value="ECO:0007669"/>
    <property type="project" value="UniProtKB-KW"/>
</dbReference>
<protein>
    <submittedName>
        <fullName evidence="9">DNA repair protein RadC</fullName>
    </submittedName>
</protein>
<evidence type="ECO:0000259" key="8">
    <source>
        <dbReference type="PROSITE" id="PS50249"/>
    </source>
</evidence>
<dbReference type="NCBIfam" id="TIGR00608">
    <property type="entry name" value="radc"/>
    <property type="match status" value="1"/>
</dbReference>
<dbReference type="SUPFAM" id="SSF47781">
    <property type="entry name" value="RuvA domain 2-like"/>
    <property type="match status" value="1"/>
</dbReference>
<name>A0A9D2HMC9_9BACT</name>
<evidence type="ECO:0000256" key="7">
    <source>
        <dbReference type="SAM" id="MobiDB-lite"/>
    </source>
</evidence>
<dbReference type="Gene3D" id="1.10.150.20">
    <property type="entry name" value="5' to 3' exonuclease, C-terminal subdomain"/>
    <property type="match status" value="1"/>
</dbReference>
<organism evidence="9 10">
    <name type="scientific">Candidatus Desulfovibrio intestinavium</name>
    <dbReference type="NCBI Taxonomy" id="2838534"/>
    <lineage>
        <taxon>Bacteria</taxon>
        <taxon>Pseudomonadati</taxon>
        <taxon>Thermodesulfobacteriota</taxon>
        <taxon>Desulfovibrionia</taxon>
        <taxon>Desulfovibrionales</taxon>
        <taxon>Desulfovibrionaceae</taxon>
        <taxon>Desulfovibrio</taxon>
    </lineage>
</organism>